<dbReference type="PANTHER" id="PTHR24185:SF8">
    <property type="entry name" value="PNPLA DOMAIN-CONTAINING PROTEIN"/>
    <property type="match status" value="1"/>
</dbReference>
<dbReference type="GO" id="GO:0016042">
    <property type="term" value="P:lipid catabolic process"/>
    <property type="evidence" value="ECO:0007669"/>
    <property type="project" value="UniProtKB-UniRule"/>
</dbReference>
<gene>
    <name evidence="5" type="ORF">OHC33_011225</name>
</gene>
<protein>
    <recommendedName>
        <fullName evidence="4">PNPLA domain-containing protein</fullName>
    </recommendedName>
</protein>
<keyword evidence="1 2" id="KW-0443">Lipid metabolism</keyword>
<feature type="region of interest" description="Disordered" evidence="3">
    <location>
        <begin position="907"/>
        <end position="929"/>
    </location>
</feature>
<dbReference type="Gene3D" id="3.40.1090.10">
    <property type="entry name" value="Cytosolic phospholipase A2 catalytic domain"/>
    <property type="match status" value="1"/>
</dbReference>
<dbReference type="AlphaFoldDB" id="A0AAN8I301"/>
<feature type="short sequence motif" description="DGA/G" evidence="2">
    <location>
        <begin position="643"/>
        <end position="645"/>
    </location>
</feature>
<evidence type="ECO:0000313" key="5">
    <source>
        <dbReference type="EMBL" id="KAK5947750.1"/>
    </source>
</evidence>
<feature type="short sequence motif" description="GXGXXG" evidence="2">
    <location>
        <begin position="446"/>
        <end position="451"/>
    </location>
</feature>
<keyword evidence="6" id="KW-1185">Reference proteome</keyword>
<keyword evidence="2" id="KW-0378">Hydrolase</keyword>
<evidence type="ECO:0000259" key="4">
    <source>
        <dbReference type="PROSITE" id="PS51635"/>
    </source>
</evidence>
<feature type="active site" description="Proton acceptor" evidence="2">
    <location>
        <position position="643"/>
    </location>
</feature>
<organism evidence="5 6">
    <name type="scientific">Knufia fluminis</name>
    <dbReference type="NCBI Taxonomy" id="191047"/>
    <lineage>
        <taxon>Eukaryota</taxon>
        <taxon>Fungi</taxon>
        <taxon>Dikarya</taxon>
        <taxon>Ascomycota</taxon>
        <taxon>Pezizomycotina</taxon>
        <taxon>Eurotiomycetes</taxon>
        <taxon>Chaetothyriomycetidae</taxon>
        <taxon>Chaetothyriales</taxon>
        <taxon>Trichomeriaceae</taxon>
        <taxon>Knufia</taxon>
    </lineage>
</organism>
<proteinExistence type="predicted"/>
<dbReference type="EMBL" id="JAKLMC020000073">
    <property type="protein sequence ID" value="KAK5947750.1"/>
    <property type="molecule type" value="Genomic_DNA"/>
</dbReference>
<sequence>MLSVMLRCAHVQWLDLGQTESHWALTDPGRLRRIISDLPHPDRQQPSVVFFVGKRCKAETLRALYTSNNVSRRAAHGVANVLLDHTSDMAAHPILLADCTPDVTPTSLVGPWTLCHEAHRVNLAQHDLLDQDMVAFVQVNLLFSFSHVVCVFADDLGGNCAAARYVEKWTRLRLGTAGELEVRPHLLIVTTESRDMDALMQVECHPCFDSTFESFYIVVLDKTAVMSNREKVRRILNHVIEDARQLRQERLLLLSASALADVFSRAVEAIGQDATKRVDLLTLSQHPARSLAHPVVARHLQHFLSLAVGQCSTSTIVQLLASALLVLGYIPTTHSFAPSIVFDRFFRPILDLVALPPNESTGGGSITAVTIREQFASFFLHLGIHSERTLSCGHPICEECLDGYYAPGYGVYTYVVDACLVCGRHVAMAFKVKGPTVMPSLLGFDGGGVRGIVALMLARRLQDALDVPYPFWEFFHSVVGTSVGGVIALDLIVHRSSLNESLARFRRWVTQIFPPKPYRCLPHCHKLRDLFIWLVRDSKYDSRVLETVMQQAFGTTQRLFEASSQSWSGLRLGITATMASTSQLCIFTNYSGRADHHRDPGYRLLRPTKMAEEPLVWEVARVTVAAPGYLRPKMVQGFGLLQDGGLRANNPIEAGLWELDSIWPGHARPGLVLSVGTGYQDSPAHELGGRRGFWFDSFMPRIIRAFLSSPCLHGQNSWISLLNRVDKAAQVDFFRLNLEFEEEEPALDDVAQIPWLCELTMNMTLNLIPYRNAIWASAFLFELIEQPLLSRGLYTCEGVIYCSFQDARPLLQAIRRAYIAPQIALDAKVLSRLGSGDDCCSGCGFFQSRVMFEVRHLDITVNLSIAFEKATRRHISSCPNTMQWFMDKQSRDGHLRSWHSVAKCPCPGSDRKRKASWSGGSASKRARNG</sequence>
<feature type="short sequence motif" description="GXSXG" evidence="2">
    <location>
        <begin position="480"/>
        <end position="484"/>
    </location>
</feature>
<dbReference type="PANTHER" id="PTHR24185">
    <property type="entry name" value="CALCIUM-INDEPENDENT PHOSPHOLIPASE A2-GAMMA"/>
    <property type="match status" value="1"/>
</dbReference>
<dbReference type="Pfam" id="PF01734">
    <property type="entry name" value="Patatin"/>
    <property type="match status" value="1"/>
</dbReference>
<dbReference type="InterPro" id="IPR016035">
    <property type="entry name" value="Acyl_Trfase/lysoPLipase"/>
</dbReference>
<name>A0AAN8I301_9EURO</name>
<evidence type="ECO:0000256" key="3">
    <source>
        <dbReference type="SAM" id="MobiDB-lite"/>
    </source>
</evidence>
<reference evidence="5 6" key="1">
    <citation type="submission" date="2022-12" db="EMBL/GenBank/DDBJ databases">
        <title>Genomic features and morphological characterization of a novel Knufia sp. strain isolated from spacecraft assembly facility.</title>
        <authorList>
            <person name="Teixeira M."/>
            <person name="Chander A.M."/>
            <person name="Stajich J.E."/>
            <person name="Venkateswaran K."/>
        </authorList>
    </citation>
    <scope>NUCLEOTIDE SEQUENCE [LARGE SCALE GENOMIC DNA]</scope>
    <source>
        <strain evidence="5 6">FJI-L2-BK-P2</strain>
    </source>
</reference>
<evidence type="ECO:0000256" key="1">
    <source>
        <dbReference type="ARBA" id="ARBA00023098"/>
    </source>
</evidence>
<dbReference type="InterPro" id="IPR002641">
    <property type="entry name" value="PNPLA_dom"/>
</dbReference>
<dbReference type="Proteomes" id="UP001316803">
    <property type="component" value="Unassembled WGS sequence"/>
</dbReference>
<dbReference type="SUPFAM" id="SSF52151">
    <property type="entry name" value="FabD/lysophospholipase-like"/>
    <property type="match status" value="1"/>
</dbReference>
<evidence type="ECO:0000313" key="6">
    <source>
        <dbReference type="Proteomes" id="UP001316803"/>
    </source>
</evidence>
<comment type="caution">
    <text evidence="5">The sequence shown here is derived from an EMBL/GenBank/DDBJ whole genome shotgun (WGS) entry which is preliminary data.</text>
</comment>
<dbReference type="GO" id="GO:0016020">
    <property type="term" value="C:membrane"/>
    <property type="evidence" value="ECO:0007669"/>
    <property type="project" value="TreeGrafter"/>
</dbReference>
<dbReference type="PROSITE" id="PS51635">
    <property type="entry name" value="PNPLA"/>
    <property type="match status" value="1"/>
</dbReference>
<accession>A0AAN8I301</accession>
<feature type="domain" description="PNPLA" evidence="4">
    <location>
        <begin position="442"/>
        <end position="656"/>
    </location>
</feature>
<dbReference type="GO" id="GO:0047499">
    <property type="term" value="F:calcium-independent phospholipase A2 activity"/>
    <property type="evidence" value="ECO:0007669"/>
    <property type="project" value="TreeGrafter"/>
</dbReference>
<evidence type="ECO:0000256" key="2">
    <source>
        <dbReference type="PROSITE-ProRule" id="PRU01161"/>
    </source>
</evidence>
<feature type="active site" description="Nucleophile" evidence="2">
    <location>
        <position position="482"/>
    </location>
</feature>
<dbReference type="GO" id="GO:0019369">
    <property type="term" value="P:arachidonate metabolic process"/>
    <property type="evidence" value="ECO:0007669"/>
    <property type="project" value="TreeGrafter"/>
</dbReference>
<keyword evidence="2" id="KW-0442">Lipid degradation</keyword>
<dbReference type="CDD" id="cd07199">
    <property type="entry name" value="Pat17_PNPLA8_PNPLA9_like"/>
    <property type="match status" value="1"/>
</dbReference>
<dbReference type="GO" id="GO:0046486">
    <property type="term" value="P:glycerolipid metabolic process"/>
    <property type="evidence" value="ECO:0007669"/>
    <property type="project" value="UniProtKB-ARBA"/>
</dbReference>